<evidence type="ECO:0000313" key="3">
    <source>
        <dbReference type="Proteomes" id="UP001328107"/>
    </source>
</evidence>
<feature type="compositionally biased region" description="Low complexity" evidence="1">
    <location>
        <begin position="76"/>
        <end position="86"/>
    </location>
</feature>
<feature type="non-terminal residue" evidence="2">
    <location>
        <position position="99"/>
    </location>
</feature>
<dbReference type="AlphaFoldDB" id="A0AAN5C9Z1"/>
<sequence>FSITPGQALGAFVGAATLIGAANNAANQQQPTQQQRASFARPVQLRPAGPPQMRHYGRAGVFSQAPEVTVHSGEAFAPSTGSSFGPPGFPPAPPPPPPP</sequence>
<evidence type="ECO:0000256" key="1">
    <source>
        <dbReference type="SAM" id="MobiDB-lite"/>
    </source>
</evidence>
<proteinExistence type="predicted"/>
<feature type="compositionally biased region" description="Pro residues" evidence="1">
    <location>
        <begin position="87"/>
        <end position="99"/>
    </location>
</feature>
<feature type="region of interest" description="Disordered" evidence="1">
    <location>
        <begin position="71"/>
        <end position="99"/>
    </location>
</feature>
<keyword evidence="3" id="KW-1185">Reference proteome</keyword>
<gene>
    <name evidence="2" type="ORF">PMAYCL1PPCAC_04549</name>
</gene>
<evidence type="ECO:0000313" key="2">
    <source>
        <dbReference type="EMBL" id="GMR34354.1"/>
    </source>
</evidence>
<comment type="caution">
    <text evidence="2">The sequence shown here is derived from an EMBL/GenBank/DDBJ whole genome shotgun (WGS) entry which is preliminary data.</text>
</comment>
<feature type="non-terminal residue" evidence="2">
    <location>
        <position position="1"/>
    </location>
</feature>
<name>A0AAN5C9Z1_9BILA</name>
<organism evidence="2 3">
    <name type="scientific">Pristionchus mayeri</name>
    <dbReference type="NCBI Taxonomy" id="1317129"/>
    <lineage>
        <taxon>Eukaryota</taxon>
        <taxon>Metazoa</taxon>
        <taxon>Ecdysozoa</taxon>
        <taxon>Nematoda</taxon>
        <taxon>Chromadorea</taxon>
        <taxon>Rhabditida</taxon>
        <taxon>Rhabditina</taxon>
        <taxon>Diplogasteromorpha</taxon>
        <taxon>Diplogasteroidea</taxon>
        <taxon>Neodiplogasteridae</taxon>
        <taxon>Pristionchus</taxon>
    </lineage>
</organism>
<protein>
    <submittedName>
        <fullName evidence="2">Uncharacterized protein</fullName>
    </submittedName>
</protein>
<reference evidence="3" key="1">
    <citation type="submission" date="2022-10" db="EMBL/GenBank/DDBJ databases">
        <title>Genome assembly of Pristionchus species.</title>
        <authorList>
            <person name="Yoshida K."/>
            <person name="Sommer R.J."/>
        </authorList>
    </citation>
    <scope>NUCLEOTIDE SEQUENCE [LARGE SCALE GENOMIC DNA]</scope>
    <source>
        <strain evidence="3">RS5460</strain>
    </source>
</reference>
<accession>A0AAN5C9Z1</accession>
<dbReference type="EMBL" id="BTRK01000002">
    <property type="protein sequence ID" value="GMR34354.1"/>
    <property type="molecule type" value="Genomic_DNA"/>
</dbReference>
<dbReference type="Proteomes" id="UP001328107">
    <property type="component" value="Unassembled WGS sequence"/>
</dbReference>